<proteinExistence type="predicted"/>
<accession>A0A075UPA3</accession>
<keyword evidence="2" id="KW-1185">Reference proteome</keyword>
<dbReference type="HOGENOM" id="CLU_2731081_0_0_11"/>
<name>A0A075UPA3_9PSEU</name>
<evidence type="ECO:0000313" key="1">
    <source>
        <dbReference type="EMBL" id="AIG76022.1"/>
    </source>
</evidence>
<organism evidence="1 2">
    <name type="scientific">Amycolatopsis japonica</name>
    <dbReference type="NCBI Taxonomy" id="208439"/>
    <lineage>
        <taxon>Bacteria</taxon>
        <taxon>Bacillati</taxon>
        <taxon>Actinomycetota</taxon>
        <taxon>Actinomycetes</taxon>
        <taxon>Pseudonocardiales</taxon>
        <taxon>Pseudonocardiaceae</taxon>
        <taxon>Amycolatopsis</taxon>
        <taxon>Amycolatopsis japonica group</taxon>
    </lineage>
</organism>
<dbReference type="GO" id="GO:0042742">
    <property type="term" value="P:defense response to bacterium"/>
    <property type="evidence" value="ECO:0007669"/>
    <property type="project" value="InterPro"/>
</dbReference>
<dbReference type="EMBL" id="CP008953">
    <property type="protein sequence ID" value="AIG76022.1"/>
    <property type="molecule type" value="Genomic_DNA"/>
</dbReference>
<evidence type="ECO:0000313" key="2">
    <source>
        <dbReference type="Proteomes" id="UP000028492"/>
    </source>
</evidence>
<dbReference type="InterPro" id="IPR027635">
    <property type="entry name" value="Lantibiotic2_lead_pep_dom"/>
</dbReference>
<gene>
    <name evidence="1" type="ORF">AJAP_15745</name>
</gene>
<dbReference type="STRING" id="208439.AJAP_15745"/>
<dbReference type="NCBIfam" id="TIGR03898">
    <property type="entry name" value="lanti_MRSA_kill"/>
    <property type="match status" value="1"/>
</dbReference>
<sequence length="71" mass="7535">MSEYDIVRYWKDEGYRAAVGGNILPANPAGIVELTDEALDSLVAGAGAEMVLGSCLFVSCFNQPKPDAEQA</sequence>
<protein>
    <submittedName>
        <fullName evidence="1">Uncharacterized protein</fullName>
    </submittedName>
</protein>
<dbReference type="AlphaFoldDB" id="A0A075UPA3"/>
<dbReference type="RefSeq" id="WP_051972459.1">
    <property type="nucleotide sequence ID" value="NZ_CP008953.1"/>
</dbReference>
<dbReference type="Proteomes" id="UP000028492">
    <property type="component" value="Chromosome"/>
</dbReference>
<reference evidence="1 2" key="1">
    <citation type="journal article" date="2014" name="J. Biotechnol.">
        <title>Complete genome sequence of the actinobacterium Amycolatopsis japonica MG417-CF17(T) (=DSM 44213T) producing (S,S)-N,N'-ethylenediaminedisuccinic acid.</title>
        <authorList>
            <person name="Stegmann E."/>
            <person name="Albersmeier A."/>
            <person name="Spohn M."/>
            <person name="Gert H."/>
            <person name="Weber T."/>
            <person name="Wohlleben W."/>
            <person name="Kalinowski J."/>
            <person name="Ruckert C."/>
        </authorList>
    </citation>
    <scope>NUCLEOTIDE SEQUENCE [LARGE SCALE GENOMIC DNA]</scope>
    <source>
        <strain evidence="2">MG417-CF17 (DSM 44213)</strain>
    </source>
</reference>
<dbReference type="KEGG" id="aja:AJAP_15745"/>